<sequence>MRNRRSGHPLLGLIAYALVRGERRRKAEDHFRRAGFEVLKGVRELALPKRTEEVPHPQRKRIDIE</sequence>
<dbReference type="AlphaFoldDB" id="A0A4R1BHL1"/>
<protein>
    <submittedName>
        <fullName evidence="1">Uncharacterized protein</fullName>
    </submittedName>
</protein>
<evidence type="ECO:0000313" key="2">
    <source>
        <dbReference type="Proteomes" id="UP000295244"/>
    </source>
</evidence>
<gene>
    <name evidence="1" type="ORF">E0L93_08300</name>
</gene>
<dbReference type="OrthoDB" id="5245140at2"/>
<dbReference type="RefSeq" id="WP_132690845.1">
    <property type="nucleotide sequence ID" value="NZ_SKBU01000015.1"/>
</dbReference>
<keyword evidence="2" id="KW-1185">Reference proteome</keyword>
<dbReference type="Proteomes" id="UP000295244">
    <property type="component" value="Unassembled WGS sequence"/>
</dbReference>
<accession>A0A4R1BHL1</accession>
<name>A0A4R1BHL1_9ACTN</name>
<dbReference type="EMBL" id="SKBU01000015">
    <property type="protein sequence ID" value="TCJ16723.1"/>
    <property type="molecule type" value="Genomic_DNA"/>
</dbReference>
<proteinExistence type="predicted"/>
<evidence type="ECO:0000313" key="1">
    <source>
        <dbReference type="EMBL" id="TCJ16723.1"/>
    </source>
</evidence>
<comment type="caution">
    <text evidence="1">The sequence shown here is derived from an EMBL/GenBank/DDBJ whole genome shotgun (WGS) entry which is preliminary data.</text>
</comment>
<organism evidence="1 2">
    <name type="scientific">Rubrobacter taiwanensis</name>
    <dbReference type="NCBI Taxonomy" id="185139"/>
    <lineage>
        <taxon>Bacteria</taxon>
        <taxon>Bacillati</taxon>
        <taxon>Actinomycetota</taxon>
        <taxon>Rubrobacteria</taxon>
        <taxon>Rubrobacterales</taxon>
        <taxon>Rubrobacteraceae</taxon>
        <taxon>Rubrobacter</taxon>
    </lineage>
</organism>
<reference evidence="1 2" key="1">
    <citation type="submission" date="2019-03" db="EMBL/GenBank/DDBJ databases">
        <title>Whole genome sequence of a novel Rubrobacter taiwanensis strain, isolated from Yellowstone National Park.</title>
        <authorList>
            <person name="Freed S."/>
            <person name="Ramaley R.F."/>
            <person name="Kyndt J.A."/>
        </authorList>
    </citation>
    <scope>NUCLEOTIDE SEQUENCE [LARGE SCALE GENOMIC DNA]</scope>
    <source>
        <strain evidence="1 2">Yellowstone</strain>
    </source>
</reference>